<dbReference type="Proteomes" id="UP000688137">
    <property type="component" value="Unassembled WGS sequence"/>
</dbReference>
<dbReference type="EMBL" id="CAJJDM010000006">
    <property type="protein sequence ID" value="CAD8045040.1"/>
    <property type="molecule type" value="Genomic_DNA"/>
</dbReference>
<name>A0A8S1JWQ8_PARPR</name>
<organism evidence="1 2">
    <name type="scientific">Paramecium primaurelia</name>
    <dbReference type="NCBI Taxonomy" id="5886"/>
    <lineage>
        <taxon>Eukaryota</taxon>
        <taxon>Sar</taxon>
        <taxon>Alveolata</taxon>
        <taxon>Ciliophora</taxon>
        <taxon>Intramacronucleata</taxon>
        <taxon>Oligohymenophorea</taxon>
        <taxon>Peniculida</taxon>
        <taxon>Parameciidae</taxon>
        <taxon>Paramecium</taxon>
    </lineage>
</organism>
<sequence length="198" mass="23138">MKTMMSTISNISHNYRASCKSEQSITPLRVPYNGGSQQNCLSKKSCTNTNFIESVLIEYKQLCAWVIREINLKIDYNQMMSNINKQLFQFERFLAKKLDGYTQEIQALKLVHQENQVSIHKLSSTNQDLKNKLKQISNNINEDFLSNSPLKKRHNYSIELITKQPLRNISYSLQEPSCDKENREIFPKKKSLKPKFKI</sequence>
<evidence type="ECO:0000313" key="2">
    <source>
        <dbReference type="Proteomes" id="UP000688137"/>
    </source>
</evidence>
<evidence type="ECO:0000313" key="1">
    <source>
        <dbReference type="EMBL" id="CAD8045040.1"/>
    </source>
</evidence>
<dbReference type="AlphaFoldDB" id="A0A8S1JWQ8"/>
<keyword evidence="2" id="KW-1185">Reference proteome</keyword>
<proteinExistence type="predicted"/>
<protein>
    <submittedName>
        <fullName evidence="1">Uncharacterized protein</fullName>
    </submittedName>
</protein>
<accession>A0A8S1JWQ8</accession>
<reference evidence="1" key="1">
    <citation type="submission" date="2021-01" db="EMBL/GenBank/DDBJ databases">
        <authorList>
            <consortium name="Genoscope - CEA"/>
            <person name="William W."/>
        </authorList>
    </citation>
    <scope>NUCLEOTIDE SEQUENCE</scope>
</reference>
<comment type="caution">
    <text evidence="1">The sequence shown here is derived from an EMBL/GenBank/DDBJ whole genome shotgun (WGS) entry which is preliminary data.</text>
</comment>
<dbReference type="OMA" id="YTQEIQA"/>
<gene>
    <name evidence="1" type="ORF">PPRIM_AZ9-3.1.T0090065</name>
</gene>